<feature type="region of interest" description="Disordered" evidence="2">
    <location>
        <begin position="223"/>
        <end position="322"/>
    </location>
</feature>
<dbReference type="Proteomes" id="UP000235388">
    <property type="component" value="Unassembled WGS sequence"/>
</dbReference>
<feature type="compositionally biased region" description="Polar residues" evidence="2">
    <location>
        <begin position="273"/>
        <end position="304"/>
    </location>
</feature>
<gene>
    <name evidence="3" type="ORF">PCANC_15667</name>
</gene>
<accession>A0A2N5SQL7</accession>
<dbReference type="OrthoDB" id="341259at2759"/>
<dbReference type="Gene3D" id="1.25.40.20">
    <property type="entry name" value="Ankyrin repeat-containing domain"/>
    <property type="match status" value="1"/>
</dbReference>
<feature type="region of interest" description="Disordered" evidence="2">
    <location>
        <begin position="427"/>
        <end position="621"/>
    </location>
</feature>
<feature type="repeat" description="ANK" evidence="1">
    <location>
        <begin position="137"/>
        <end position="169"/>
    </location>
</feature>
<proteinExistence type="predicted"/>
<protein>
    <submittedName>
        <fullName evidence="3">Uncharacterized protein</fullName>
    </submittedName>
</protein>
<feature type="compositionally biased region" description="Low complexity" evidence="2">
    <location>
        <begin position="313"/>
        <end position="322"/>
    </location>
</feature>
<evidence type="ECO:0000256" key="2">
    <source>
        <dbReference type="SAM" id="MobiDB-lite"/>
    </source>
</evidence>
<feature type="compositionally biased region" description="Polar residues" evidence="2">
    <location>
        <begin position="248"/>
        <end position="264"/>
    </location>
</feature>
<feature type="compositionally biased region" description="Polar residues" evidence="2">
    <location>
        <begin position="446"/>
        <end position="462"/>
    </location>
</feature>
<evidence type="ECO:0000313" key="4">
    <source>
        <dbReference type="Proteomes" id="UP000235388"/>
    </source>
</evidence>
<dbReference type="SMART" id="SM00248">
    <property type="entry name" value="ANK"/>
    <property type="match status" value="5"/>
</dbReference>
<feature type="region of interest" description="Disordered" evidence="2">
    <location>
        <begin position="1"/>
        <end position="27"/>
    </location>
</feature>
<organism evidence="3 4">
    <name type="scientific">Puccinia coronata f. sp. avenae</name>
    <dbReference type="NCBI Taxonomy" id="200324"/>
    <lineage>
        <taxon>Eukaryota</taxon>
        <taxon>Fungi</taxon>
        <taxon>Dikarya</taxon>
        <taxon>Basidiomycota</taxon>
        <taxon>Pucciniomycotina</taxon>
        <taxon>Pucciniomycetes</taxon>
        <taxon>Pucciniales</taxon>
        <taxon>Pucciniaceae</taxon>
        <taxon>Puccinia</taxon>
    </lineage>
</organism>
<dbReference type="SUPFAM" id="SSF48403">
    <property type="entry name" value="Ankyrin repeat"/>
    <property type="match status" value="1"/>
</dbReference>
<feature type="compositionally biased region" description="Polar residues" evidence="2">
    <location>
        <begin position="1"/>
        <end position="22"/>
    </location>
</feature>
<dbReference type="InterPro" id="IPR002110">
    <property type="entry name" value="Ankyrin_rpt"/>
</dbReference>
<dbReference type="PANTHER" id="PTHR24118:SF99">
    <property type="entry name" value="POTE ANKYRIN DOMAIN FAMILY MEMBER 3C-RELATED"/>
    <property type="match status" value="1"/>
</dbReference>
<feature type="repeat" description="ANK" evidence="1">
    <location>
        <begin position="170"/>
        <end position="202"/>
    </location>
</feature>
<feature type="region of interest" description="Disordered" evidence="2">
    <location>
        <begin position="361"/>
        <end position="412"/>
    </location>
</feature>
<evidence type="ECO:0000313" key="3">
    <source>
        <dbReference type="EMBL" id="PLW15510.1"/>
    </source>
</evidence>
<dbReference type="EMBL" id="PGCJ01000894">
    <property type="protein sequence ID" value="PLW15510.1"/>
    <property type="molecule type" value="Genomic_DNA"/>
</dbReference>
<evidence type="ECO:0000256" key="1">
    <source>
        <dbReference type="PROSITE-ProRule" id="PRU00023"/>
    </source>
</evidence>
<feature type="compositionally biased region" description="Low complexity" evidence="2">
    <location>
        <begin position="549"/>
        <end position="558"/>
    </location>
</feature>
<keyword evidence="1" id="KW-0040">ANK repeat</keyword>
<keyword evidence="4" id="KW-1185">Reference proteome</keyword>
<feature type="compositionally biased region" description="Low complexity" evidence="2">
    <location>
        <begin position="582"/>
        <end position="613"/>
    </location>
</feature>
<dbReference type="PROSITE" id="PS50088">
    <property type="entry name" value="ANK_REPEAT"/>
    <property type="match status" value="2"/>
</dbReference>
<feature type="compositionally biased region" description="Low complexity" evidence="2">
    <location>
        <begin position="375"/>
        <end position="409"/>
    </location>
</feature>
<dbReference type="Pfam" id="PF12796">
    <property type="entry name" value="Ank_2"/>
    <property type="match status" value="2"/>
</dbReference>
<comment type="caution">
    <text evidence="3">The sequence shown here is derived from an EMBL/GenBank/DDBJ whole genome shotgun (WGS) entry which is preliminary data.</text>
</comment>
<dbReference type="PROSITE" id="PS50297">
    <property type="entry name" value="ANK_REP_REGION"/>
    <property type="match status" value="2"/>
</dbReference>
<dbReference type="PANTHER" id="PTHR24118">
    <property type="entry name" value="POTE ANKYRIN DOMAIN"/>
    <property type="match status" value="1"/>
</dbReference>
<feature type="compositionally biased region" description="Polar residues" evidence="2">
    <location>
        <begin position="559"/>
        <end position="581"/>
    </location>
</feature>
<reference evidence="3 4" key="1">
    <citation type="submission" date="2017-11" db="EMBL/GenBank/DDBJ databases">
        <title>De novo assembly and phasing of dikaryotic genomes from two isolates of Puccinia coronata f. sp. avenae, the causal agent of oat crown rust.</title>
        <authorList>
            <person name="Miller M.E."/>
            <person name="Zhang Y."/>
            <person name="Omidvar V."/>
            <person name="Sperschneider J."/>
            <person name="Schwessinger B."/>
            <person name="Raley C."/>
            <person name="Palmer J.M."/>
            <person name="Garnica D."/>
            <person name="Upadhyaya N."/>
            <person name="Rathjen J."/>
            <person name="Taylor J.M."/>
            <person name="Park R.F."/>
            <person name="Dodds P.N."/>
            <person name="Hirsch C.D."/>
            <person name="Kianian S.F."/>
            <person name="Figueroa M."/>
        </authorList>
    </citation>
    <scope>NUCLEOTIDE SEQUENCE [LARGE SCALE GENOMIC DNA]</scope>
    <source>
        <strain evidence="3">12NC29</strain>
    </source>
</reference>
<dbReference type="STRING" id="200324.A0A2N5SQL7"/>
<dbReference type="AlphaFoldDB" id="A0A2N5SQL7"/>
<name>A0A2N5SQL7_9BASI</name>
<feature type="compositionally biased region" description="Low complexity" evidence="2">
    <location>
        <begin position="512"/>
        <end position="530"/>
    </location>
</feature>
<sequence>MLTPSAPSTSMLTRPNSTPETTYHSHKTSAERLNRAIESGNINLVKRLLANKQQDPRNQDPVTKKTSLILATEQANLEICQILIQDYQVDNQIISRDLENNTVLHLAAAEGLDDIITLYHHHYPQVFASVLDWANSEGMTALHVASQKGNESTVSLLLDLQADVELTDNQGNTSLHYAAAWGHLKIVLLLIDRGSPFWAKNNQTFTASDYAFSFQIQSALQESARAHFESKKQQRHQRQHREKDRTQRATPPTVNADLITTRTSRLGLKDSHSSAPRSATTTPQSVSTPFIPKISTSPTTSVQGFNPAPPKSPSISSKPLASPTNSIAAARTVSYLISKDLEAIQDFRTRSISLATTTTNNNHQNQQQHHHHNNHINNSSSSASSHTPQQTHSASLPPVVSDSPTTPSSNHSRLLPLQLVSAAASVGSKSNNNNNNNNGTGPSLRPRSSTGNLNSHHTNPDGTSRHRAGSTDSENGVSLVGSSGAREGLSRLRYLKSGPSSSTSSGGGGGAAHLTTSSSSSPVAAPAASGIPRPTHLALALDPVPGSPDPSAAGSSSSQLPTPTCKPLSSISKPAASTTVFPTSPNPSASSTTPTPATTSTNTTTTTGTASANYFPALDGS</sequence>
<dbReference type="InterPro" id="IPR036770">
    <property type="entry name" value="Ankyrin_rpt-contain_sf"/>
</dbReference>